<reference evidence="3" key="1">
    <citation type="journal article" date="2023" name="Mol. Phylogenet. Evol.">
        <title>Genome-scale phylogeny and comparative genomics of the fungal order Sordariales.</title>
        <authorList>
            <person name="Hensen N."/>
            <person name="Bonometti L."/>
            <person name="Westerberg I."/>
            <person name="Brannstrom I.O."/>
            <person name="Guillou S."/>
            <person name="Cros-Aarteil S."/>
            <person name="Calhoun S."/>
            <person name="Haridas S."/>
            <person name="Kuo A."/>
            <person name="Mondo S."/>
            <person name="Pangilinan J."/>
            <person name="Riley R."/>
            <person name="LaButti K."/>
            <person name="Andreopoulos B."/>
            <person name="Lipzen A."/>
            <person name="Chen C."/>
            <person name="Yan M."/>
            <person name="Daum C."/>
            <person name="Ng V."/>
            <person name="Clum A."/>
            <person name="Steindorff A."/>
            <person name="Ohm R.A."/>
            <person name="Martin F."/>
            <person name="Silar P."/>
            <person name="Natvig D.O."/>
            <person name="Lalanne C."/>
            <person name="Gautier V."/>
            <person name="Ament-Velasquez S.L."/>
            <person name="Kruys A."/>
            <person name="Hutchinson M.I."/>
            <person name="Powell A.J."/>
            <person name="Barry K."/>
            <person name="Miller A.N."/>
            <person name="Grigoriev I.V."/>
            <person name="Debuchy R."/>
            <person name="Gladieux P."/>
            <person name="Hiltunen Thoren M."/>
            <person name="Johannesson H."/>
        </authorList>
    </citation>
    <scope>NUCLEOTIDE SEQUENCE</scope>
    <source>
        <strain evidence="3">CBS 123565</strain>
    </source>
</reference>
<gene>
    <name evidence="3" type="ORF">BT67DRAFT_263173</name>
</gene>
<sequence>MSATTAACAILALPGEILNQIMAELNPLDLALLGSTCTHFRSIIPPFNINELVKVESTKIGVQRKLYACSFCLRLRHASRFADPMMRRKRRKHRGEERASRFCVECGLKQPTDERGYRPGNIVTMNGVAHVVCISCHRFECPADTRGDSRWCAKCWHKSPEGLWAQRLKEHRAEEERSRRRRKAEAEAEAGEQRPGKRKATWGADAEDTD</sequence>
<evidence type="ECO:0000313" key="3">
    <source>
        <dbReference type="EMBL" id="KAK4135879.1"/>
    </source>
</evidence>
<dbReference type="CDD" id="cd09917">
    <property type="entry name" value="F-box_SF"/>
    <property type="match status" value="1"/>
</dbReference>
<evidence type="ECO:0000259" key="2">
    <source>
        <dbReference type="PROSITE" id="PS50181"/>
    </source>
</evidence>
<keyword evidence="4" id="KW-1185">Reference proteome</keyword>
<dbReference type="InterPro" id="IPR001810">
    <property type="entry name" value="F-box_dom"/>
</dbReference>
<dbReference type="Pfam" id="PF00646">
    <property type="entry name" value="F-box"/>
    <property type="match status" value="1"/>
</dbReference>
<evidence type="ECO:0000313" key="4">
    <source>
        <dbReference type="Proteomes" id="UP001304895"/>
    </source>
</evidence>
<dbReference type="InterPro" id="IPR036047">
    <property type="entry name" value="F-box-like_dom_sf"/>
</dbReference>
<dbReference type="AlphaFoldDB" id="A0AAN6ZFS2"/>
<feature type="compositionally biased region" description="Basic and acidic residues" evidence="1">
    <location>
        <begin position="168"/>
        <end position="178"/>
    </location>
</feature>
<comment type="caution">
    <text evidence="3">The sequence shown here is derived from an EMBL/GenBank/DDBJ whole genome shotgun (WGS) entry which is preliminary data.</text>
</comment>
<dbReference type="PROSITE" id="PS50181">
    <property type="entry name" value="FBOX"/>
    <property type="match status" value="1"/>
</dbReference>
<evidence type="ECO:0000256" key="1">
    <source>
        <dbReference type="SAM" id="MobiDB-lite"/>
    </source>
</evidence>
<reference evidence="3" key="2">
    <citation type="submission" date="2023-05" db="EMBL/GenBank/DDBJ databases">
        <authorList>
            <consortium name="Lawrence Berkeley National Laboratory"/>
            <person name="Steindorff A."/>
            <person name="Hensen N."/>
            <person name="Bonometti L."/>
            <person name="Westerberg I."/>
            <person name="Brannstrom I.O."/>
            <person name="Guillou S."/>
            <person name="Cros-Aarteil S."/>
            <person name="Calhoun S."/>
            <person name="Haridas S."/>
            <person name="Kuo A."/>
            <person name="Mondo S."/>
            <person name="Pangilinan J."/>
            <person name="Riley R."/>
            <person name="Labutti K."/>
            <person name="Andreopoulos B."/>
            <person name="Lipzen A."/>
            <person name="Chen C."/>
            <person name="Yanf M."/>
            <person name="Daum C."/>
            <person name="Ng V."/>
            <person name="Clum A."/>
            <person name="Ohm R."/>
            <person name="Martin F."/>
            <person name="Silar P."/>
            <person name="Natvig D."/>
            <person name="Lalanne C."/>
            <person name="Gautier V."/>
            <person name="Ament-Velasquez S.L."/>
            <person name="Kruys A."/>
            <person name="Hutchinson M.I."/>
            <person name="Powell A.J."/>
            <person name="Barry K."/>
            <person name="Miller A.N."/>
            <person name="Grigoriev I.V."/>
            <person name="Debuchy R."/>
            <person name="Gladieux P."/>
            <person name="Thoren M.H."/>
            <person name="Johannesson H."/>
        </authorList>
    </citation>
    <scope>NUCLEOTIDE SEQUENCE</scope>
    <source>
        <strain evidence="3">CBS 123565</strain>
    </source>
</reference>
<dbReference type="Proteomes" id="UP001304895">
    <property type="component" value="Unassembled WGS sequence"/>
</dbReference>
<name>A0AAN6ZFS2_9PEZI</name>
<organism evidence="3 4">
    <name type="scientific">Trichocladium antarcticum</name>
    <dbReference type="NCBI Taxonomy" id="1450529"/>
    <lineage>
        <taxon>Eukaryota</taxon>
        <taxon>Fungi</taxon>
        <taxon>Dikarya</taxon>
        <taxon>Ascomycota</taxon>
        <taxon>Pezizomycotina</taxon>
        <taxon>Sordariomycetes</taxon>
        <taxon>Sordariomycetidae</taxon>
        <taxon>Sordariales</taxon>
        <taxon>Chaetomiaceae</taxon>
        <taxon>Trichocladium</taxon>
    </lineage>
</organism>
<dbReference type="SMART" id="SM00256">
    <property type="entry name" value="FBOX"/>
    <property type="match status" value="1"/>
</dbReference>
<proteinExistence type="predicted"/>
<feature type="region of interest" description="Disordered" evidence="1">
    <location>
        <begin position="168"/>
        <end position="210"/>
    </location>
</feature>
<dbReference type="SUPFAM" id="SSF81383">
    <property type="entry name" value="F-box domain"/>
    <property type="match status" value="1"/>
</dbReference>
<protein>
    <recommendedName>
        <fullName evidence="2">F-box domain-containing protein</fullName>
    </recommendedName>
</protein>
<feature type="domain" description="F-box" evidence="2">
    <location>
        <begin position="7"/>
        <end position="56"/>
    </location>
</feature>
<accession>A0AAN6ZFS2</accession>
<dbReference type="EMBL" id="MU853405">
    <property type="protein sequence ID" value="KAK4135879.1"/>
    <property type="molecule type" value="Genomic_DNA"/>
</dbReference>